<protein>
    <submittedName>
        <fullName evidence="1">Uncharacterized protein</fullName>
    </submittedName>
</protein>
<dbReference type="Proteomes" id="UP001243989">
    <property type="component" value="Unassembled WGS sequence"/>
</dbReference>
<dbReference type="PANTHER" id="PTHR32387:SF0">
    <property type="entry name" value="PROTEIN NO VEIN"/>
    <property type="match status" value="1"/>
</dbReference>
<evidence type="ECO:0000313" key="1">
    <source>
        <dbReference type="EMBL" id="KAK1655996.1"/>
    </source>
</evidence>
<dbReference type="InterPro" id="IPR052957">
    <property type="entry name" value="Auxin_embryo_med"/>
</dbReference>
<keyword evidence="2" id="KW-1185">Reference proteome</keyword>
<dbReference type="RefSeq" id="XP_060452040.1">
    <property type="nucleotide sequence ID" value="XM_060587182.1"/>
</dbReference>
<sequence>MPTEPKREGIHQSEVTLAFPVKDDGSAIIHEQQTFTYLPVGNYGFRFLIQSDFILLADRERLPQGNAWNNKLAEVIVKAYWNAVERFNKIGGSLQYSWPQYLERTPSRDAFWDSLDAELVKYLMSLRVLESRSGCFQVPDTLVFIPPEFCLDDAPLIDCPKQRARHLAADYTPQNCLPLGLGRLGVKTMNRKRFISDFCDWVSQEKPDLGSKSP</sequence>
<name>A0AAJ0EL73_9PEZI</name>
<evidence type="ECO:0000313" key="2">
    <source>
        <dbReference type="Proteomes" id="UP001243989"/>
    </source>
</evidence>
<gene>
    <name evidence="1" type="ORF">BDP81DRAFT_388851</name>
</gene>
<proteinExistence type="predicted"/>
<dbReference type="AlphaFoldDB" id="A0AAJ0EL73"/>
<dbReference type="PANTHER" id="PTHR32387">
    <property type="entry name" value="WU:FJ29H11"/>
    <property type="match status" value="1"/>
</dbReference>
<dbReference type="EMBL" id="JAHMHQ010000001">
    <property type="protein sequence ID" value="KAK1655996.1"/>
    <property type="molecule type" value="Genomic_DNA"/>
</dbReference>
<reference evidence="1" key="1">
    <citation type="submission" date="2021-06" db="EMBL/GenBank/DDBJ databases">
        <title>Comparative genomics, transcriptomics and evolutionary studies reveal genomic signatures of adaptation to plant cell wall in hemibiotrophic fungi.</title>
        <authorList>
            <consortium name="DOE Joint Genome Institute"/>
            <person name="Baroncelli R."/>
            <person name="Diaz J.F."/>
            <person name="Benocci T."/>
            <person name="Peng M."/>
            <person name="Battaglia E."/>
            <person name="Haridas S."/>
            <person name="Andreopoulos W."/>
            <person name="Labutti K."/>
            <person name="Pangilinan J."/>
            <person name="Floch G.L."/>
            <person name="Makela M.R."/>
            <person name="Henrissat B."/>
            <person name="Grigoriev I.V."/>
            <person name="Crouch J.A."/>
            <person name="De Vries R.P."/>
            <person name="Sukno S.A."/>
            <person name="Thon M.R."/>
        </authorList>
    </citation>
    <scope>NUCLEOTIDE SEQUENCE</scope>
    <source>
        <strain evidence="1">CBS 102054</strain>
    </source>
</reference>
<accession>A0AAJ0EL73</accession>
<comment type="caution">
    <text evidence="1">The sequence shown here is derived from an EMBL/GenBank/DDBJ whole genome shotgun (WGS) entry which is preliminary data.</text>
</comment>
<dbReference type="GeneID" id="85472044"/>
<organism evidence="1 2">
    <name type="scientific">Colletotrichum phormii</name>
    <dbReference type="NCBI Taxonomy" id="359342"/>
    <lineage>
        <taxon>Eukaryota</taxon>
        <taxon>Fungi</taxon>
        <taxon>Dikarya</taxon>
        <taxon>Ascomycota</taxon>
        <taxon>Pezizomycotina</taxon>
        <taxon>Sordariomycetes</taxon>
        <taxon>Hypocreomycetidae</taxon>
        <taxon>Glomerellales</taxon>
        <taxon>Glomerellaceae</taxon>
        <taxon>Colletotrichum</taxon>
        <taxon>Colletotrichum acutatum species complex</taxon>
    </lineage>
</organism>